<dbReference type="GO" id="GO:0004040">
    <property type="term" value="F:amidase activity"/>
    <property type="evidence" value="ECO:0007669"/>
    <property type="project" value="UniProtKB-EC"/>
</dbReference>
<evidence type="ECO:0000259" key="1">
    <source>
        <dbReference type="Pfam" id="PF01425"/>
    </source>
</evidence>
<protein>
    <submittedName>
        <fullName evidence="2">Amidase</fullName>
        <ecNumber evidence="2">3.5.1.4</ecNumber>
    </submittedName>
</protein>
<feature type="domain" description="Amidase" evidence="1">
    <location>
        <begin position="24"/>
        <end position="458"/>
    </location>
</feature>
<comment type="caution">
    <text evidence="2">The sequence shown here is derived from an EMBL/GenBank/DDBJ whole genome shotgun (WGS) entry which is preliminary data.</text>
</comment>
<accession>A0ABS9DR55</accession>
<gene>
    <name evidence="2" type="ORF">L2A60_00815</name>
</gene>
<name>A0ABS9DR55_9PROT</name>
<evidence type="ECO:0000313" key="2">
    <source>
        <dbReference type="EMBL" id="MCF3945225.1"/>
    </source>
</evidence>
<dbReference type="EC" id="3.5.1.4" evidence="2"/>
<dbReference type="Pfam" id="PF01425">
    <property type="entry name" value="Amidase"/>
    <property type="match status" value="1"/>
</dbReference>
<dbReference type="EMBL" id="JAKGBZ010000001">
    <property type="protein sequence ID" value="MCF3945225.1"/>
    <property type="molecule type" value="Genomic_DNA"/>
</dbReference>
<dbReference type="InterPro" id="IPR023631">
    <property type="entry name" value="Amidase_dom"/>
</dbReference>
<evidence type="ECO:0000313" key="3">
    <source>
        <dbReference type="Proteomes" id="UP001521209"/>
    </source>
</evidence>
<keyword evidence="2" id="KW-0378">Hydrolase</keyword>
<dbReference type="PANTHER" id="PTHR43372">
    <property type="entry name" value="FATTY-ACID AMIDE HYDROLASE"/>
    <property type="match status" value="1"/>
</dbReference>
<dbReference type="Gene3D" id="3.90.1300.10">
    <property type="entry name" value="Amidase signature (AS) domain"/>
    <property type="match status" value="1"/>
</dbReference>
<proteinExistence type="predicted"/>
<reference evidence="2 3" key="1">
    <citation type="submission" date="2022-01" db="EMBL/GenBank/DDBJ databases">
        <authorList>
            <person name="Won M."/>
            <person name="Kim S.-J."/>
            <person name="Kwon S.-W."/>
        </authorList>
    </citation>
    <scope>NUCLEOTIDE SEQUENCE [LARGE SCALE GENOMIC DNA]</scope>
    <source>
        <strain evidence="2 3">KCTC 23505</strain>
    </source>
</reference>
<sequence>MELGFRSAGFVARQIKNGRLSCVDALEYFIRRVEAFDGRLNAVVVRDFERARRQARALDRNRASLDCLPPLYGVPMTVKESFDVAGLPTSWGVEAFRSNVAADDAVAVARLKRAGAVIFGKTNVPVMLMDWQSRNPVYGGTANPWDIARTPGGSSGGSAAALAAGLTALETGSDIGGSIRDPAHYCCVYGHKPSWNVIPAQGHALGPGHAATDISVVGPMARSAGDLARALAAMAGPLPTEPGLRLVLPKPRATALKGLRVAIMAEHPRCPVAAEIRAAFAGLAHHLRREGALVDEAARPDADLDAGDDLYRMLRNAALSGRLPDAEAERLRAKLARPHDPEEMQPARDMLMDHRNWLRRHEERCRHRAAWRGFFRSFDVMLTPVGATAAPLHDDSGPLWRRTIMVDGEPVNAARQLFWAGLASMPLLPATAAPLGFTGSGLPFGMQIIGAPYDDRTTIAVAGLLEKSWLDFSKPDGYADG</sequence>
<dbReference type="InterPro" id="IPR036928">
    <property type="entry name" value="AS_sf"/>
</dbReference>
<keyword evidence="3" id="KW-1185">Reference proteome</keyword>
<dbReference type="PANTHER" id="PTHR43372:SF4">
    <property type="entry name" value="FATTY-ACID AMIDE HYDROLASE 2"/>
    <property type="match status" value="1"/>
</dbReference>
<organism evidence="2 3">
    <name type="scientific">Acidiphilium iwatense</name>
    <dbReference type="NCBI Taxonomy" id="768198"/>
    <lineage>
        <taxon>Bacteria</taxon>
        <taxon>Pseudomonadati</taxon>
        <taxon>Pseudomonadota</taxon>
        <taxon>Alphaproteobacteria</taxon>
        <taxon>Acetobacterales</taxon>
        <taxon>Acidocellaceae</taxon>
        <taxon>Acidiphilium</taxon>
    </lineage>
</organism>
<dbReference type="Proteomes" id="UP001521209">
    <property type="component" value="Unassembled WGS sequence"/>
</dbReference>
<dbReference type="InterPro" id="IPR052739">
    <property type="entry name" value="FAAH2"/>
</dbReference>
<dbReference type="NCBIfam" id="NF004816">
    <property type="entry name" value="PRK06170.1"/>
    <property type="match status" value="1"/>
</dbReference>
<dbReference type="SUPFAM" id="SSF75304">
    <property type="entry name" value="Amidase signature (AS) enzymes"/>
    <property type="match status" value="1"/>
</dbReference>